<dbReference type="GO" id="GO:1990077">
    <property type="term" value="C:primosome complex"/>
    <property type="evidence" value="ECO:0007669"/>
    <property type="project" value="UniProtKB-KW"/>
</dbReference>
<dbReference type="FunFam" id="3.40.1360.10:FF:000002">
    <property type="entry name" value="DNA primase"/>
    <property type="match status" value="1"/>
</dbReference>
<evidence type="ECO:0000256" key="6">
    <source>
        <dbReference type="ARBA" id="ARBA00022723"/>
    </source>
</evidence>
<dbReference type="InterPro" id="IPR006295">
    <property type="entry name" value="DNA_primase_DnaG"/>
</dbReference>
<evidence type="ECO:0000256" key="8">
    <source>
        <dbReference type="ARBA" id="ARBA00022833"/>
    </source>
</evidence>
<dbReference type="KEGG" id="cbab:SMCB_0964"/>
<evidence type="ECO:0000256" key="2">
    <source>
        <dbReference type="ARBA" id="ARBA00022515"/>
    </source>
</evidence>
<dbReference type="PANTHER" id="PTHR30313:SF2">
    <property type="entry name" value="DNA PRIMASE"/>
    <property type="match status" value="1"/>
</dbReference>
<dbReference type="Gene3D" id="1.20.50.20">
    <property type="entry name" value="DnaG, RNA polymerase domain, helical bundle"/>
    <property type="match status" value="1"/>
</dbReference>
<dbReference type="Proteomes" id="UP000066014">
    <property type="component" value="Chromosome"/>
</dbReference>
<dbReference type="GO" id="GO:0000428">
    <property type="term" value="C:DNA-directed RNA polymerase complex"/>
    <property type="evidence" value="ECO:0007669"/>
    <property type="project" value="UniProtKB-KW"/>
</dbReference>
<keyword evidence="5 12" id="KW-0235">DNA replication</keyword>
<feature type="zinc finger region" description="CHC2-type" evidence="12">
    <location>
        <begin position="38"/>
        <end position="62"/>
    </location>
</feature>
<evidence type="ECO:0000256" key="4">
    <source>
        <dbReference type="ARBA" id="ARBA00022695"/>
    </source>
</evidence>
<organism evidence="15 16">
    <name type="scientific">Serpentinimonas maccroryi</name>
    <dbReference type="NCBI Taxonomy" id="1458426"/>
    <lineage>
        <taxon>Bacteria</taxon>
        <taxon>Pseudomonadati</taxon>
        <taxon>Pseudomonadota</taxon>
        <taxon>Betaproteobacteria</taxon>
        <taxon>Burkholderiales</taxon>
        <taxon>Comamonadaceae</taxon>
        <taxon>Serpentinimonas</taxon>
    </lineage>
</organism>
<dbReference type="Gene3D" id="3.90.980.10">
    <property type="entry name" value="DNA primase, catalytic core, N-terminal domain"/>
    <property type="match status" value="1"/>
</dbReference>
<dbReference type="AlphaFoldDB" id="A0A060NN25"/>
<dbReference type="InterPro" id="IPR002694">
    <property type="entry name" value="Znf_CHC2"/>
</dbReference>
<keyword evidence="4 12" id="KW-0548">Nucleotidyltransferase</keyword>
<keyword evidence="3 12" id="KW-0808">Transferase</keyword>
<dbReference type="SMART" id="SM00400">
    <property type="entry name" value="ZnF_CHCC"/>
    <property type="match status" value="1"/>
</dbReference>
<keyword evidence="11 12" id="KW-0804">Transcription</keyword>
<evidence type="ECO:0000256" key="1">
    <source>
        <dbReference type="ARBA" id="ARBA00022478"/>
    </source>
</evidence>
<reference evidence="15 16" key="1">
    <citation type="journal article" date="2014" name="Nat. Commun.">
        <title>Physiological and genomic features of highly alkaliphilic hydrogen-utilizing Betaproteobacteria from a continental serpentinizing site.</title>
        <authorList>
            <person name="Suzuki S."/>
            <person name="Kuenen J.G."/>
            <person name="Schipper K."/>
            <person name="van der Velde S."/>
            <person name="Ishii S."/>
            <person name="Wu A."/>
            <person name="Sorokin D.Y."/>
            <person name="Tenney A."/>
            <person name="Meng X.Y."/>
            <person name="Morrill P.L."/>
            <person name="Kamagata Y."/>
            <person name="Muyzer G."/>
            <person name="Nealson K.H."/>
        </authorList>
    </citation>
    <scope>NUCLEOTIDE SEQUENCE [LARGE SCALE GENOMIC DNA]</scope>
    <source>
        <strain evidence="15 16">B1</strain>
    </source>
</reference>
<dbReference type="Pfam" id="PF08275">
    <property type="entry name" value="DNAG_N"/>
    <property type="match status" value="1"/>
</dbReference>
<dbReference type="InterPro" id="IPR034151">
    <property type="entry name" value="TOPRIM_DnaG_bac"/>
</dbReference>
<feature type="compositionally biased region" description="Polar residues" evidence="13">
    <location>
        <begin position="449"/>
        <end position="458"/>
    </location>
</feature>
<comment type="catalytic activity">
    <reaction evidence="12">
        <text>ssDNA + n NTP = ssDNA/pppN(pN)n-1 hybrid + (n-1) diphosphate.</text>
        <dbReference type="EC" id="2.7.7.101"/>
    </reaction>
</comment>
<dbReference type="InterPro" id="IPR037068">
    <property type="entry name" value="DNA_primase_core_N_sf"/>
</dbReference>
<dbReference type="GO" id="GO:0003677">
    <property type="term" value="F:DNA binding"/>
    <property type="evidence" value="ECO:0007669"/>
    <property type="project" value="UniProtKB-KW"/>
</dbReference>
<accession>A0A060NN25</accession>
<dbReference type="FunFam" id="3.90.580.10:FF:000001">
    <property type="entry name" value="DNA primase"/>
    <property type="match status" value="1"/>
</dbReference>
<keyword evidence="16" id="KW-1185">Reference proteome</keyword>
<evidence type="ECO:0000256" key="7">
    <source>
        <dbReference type="ARBA" id="ARBA00022771"/>
    </source>
</evidence>
<comment type="cofactor">
    <cofactor evidence="12">
        <name>Zn(2+)</name>
        <dbReference type="ChEBI" id="CHEBI:29105"/>
    </cofactor>
    <text evidence="12">Binds 1 zinc ion per monomer.</text>
</comment>
<keyword evidence="1 12" id="KW-0240">DNA-directed RNA polymerase</keyword>
<proteinExistence type="inferred from homology"/>
<evidence type="ECO:0000313" key="16">
    <source>
        <dbReference type="Proteomes" id="UP000066014"/>
    </source>
</evidence>
<dbReference type="Pfam" id="PF10410">
    <property type="entry name" value="DnaB_bind"/>
    <property type="match status" value="1"/>
</dbReference>
<keyword evidence="8 12" id="KW-0862">Zinc</keyword>
<dbReference type="NCBIfam" id="TIGR01391">
    <property type="entry name" value="dnaG"/>
    <property type="match status" value="1"/>
</dbReference>
<dbReference type="Gene3D" id="3.40.1360.10">
    <property type="match status" value="1"/>
</dbReference>
<dbReference type="SUPFAM" id="SSF57783">
    <property type="entry name" value="Zinc beta-ribbon"/>
    <property type="match status" value="1"/>
</dbReference>
<dbReference type="OrthoDB" id="9803773at2"/>
<comment type="similarity">
    <text evidence="12">Belongs to the DnaG primase family.</text>
</comment>
<feature type="region of interest" description="Disordered" evidence="13">
    <location>
        <begin position="445"/>
        <end position="531"/>
    </location>
</feature>
<comment type="subunit">
    <text evidence="12">Monomer. Interacts with DnaB.</text>
</comment>
<evidence type="ECO:0000256" key="12">
    <source>
        <dbReference type="HAMAP-Rule" id="MF_00974"/>
    </source>
</evidence>
<evidence type="ECO:0000256" key="10">
    <source>
        <dbReference type="ARBA" id="ARBA00023125"/>
    </source>
</evidence>
<dbReference type="Pfam" id="PF13155">
    <property type="entry name" value="Toprim_2"/>
    <property type="match status" value="1"/>
</dbReference>
<dbReference type="RefSeq" id="WP_045535452.1">
    <property type="nucleotide sequence ID" value="NZ_AP014569.1"/>
</dbReference>
<comment type="domain">
    <text evidence="12">Contains an N-terminal zinc-binding domain, a central core domain that contains the primase activity, and a C-terminal DnaB-binding domain.</text>
</comment>
<keyword evidence="6 12" id="KW-0479">Metal-binding</keyword>
<evidence type="ECO:0000256" key="3">
    <source>
        <dbReference type="ARBA" id="ARBA00022679"/>
    </source>
</evidence>
<evidence type="ECO:0000259" key="14">
    <source>
        <dbReference type="PROSITE" id="PS50880"/>
    </source>
</evidence>
<sequence length="699" mass="75956">MSIPQAFLQELLARVDIVEVVGRHVALKKGGANYLGLCPFHDEKSPSFTVSPSKQFFHCFGCGKSGSALGFLMEHTGAGFIEAVQDLAQQAGLSVPMDDETPQQRAQAAAQRQQRSSLSELLEKAAHGYQQQLRLAPAAIDYLKRRGLSGQIAKTYGIGYAPAQWRFLSTVLPDYQNPLLLEAGLVIATDAEPDPQAATEAGATHSGKRYDRFRDRIMFPIRNVKGQCIGFGGRVLGAGEPKYLNSPETPLFSKGRELYGLFEARSAIRQAGCVLVTEGYMDVVALAQHGLGYAVATLGTACTPEQVRLLFRFSDTVVFAFDGDSAGRRAARKALQAALPWASDTRSVKFLFLPPEHDPDSYVRAQGAPAFEQALAQATPLSRFLLDAAAEGCDLDTPEGRARLASQAAPLWQALPEGAFKHQMLLELSDRVALDGRDLLALWQPKFGQPQTRQSKTAQAPRARRASAGTTTHLSQPHSPAAGAATEAAADALEDGFAERPSHQAAFSAAPPPAGARDSLRWPGAGGRTQGLLRRTPRGLLGRADRVARIVLASPQAWDWLSADDHQLLAQQPAPHGALFAWLEAQWLEHGPQPWAALREGLRRQPFEALALDLHTGGMALEPPAAARTDVALERPDPSDEAESGDLRSELRELLRMLHIERLKQLETEFIAHAATDAAQMQRYREVTAQRMALQNTKQ</sequence>
<dbReference type="GO" id="GO:0005737">
    <property type="term" value="C:cytoplasm"/>
    <property type="evidence" value="ECO:0007669"/>
    <property type="project" value="TreeGrafter"/>
</dbReference>
<keyword evidence="7 12" id="KW-0863">Zinc-finger</keyword>
<dbReference type="InterPro" id="IPR019475">
    <property type="entry name" value="DNA_primase_DnaB-bd"/>
</dbReference>
<dbReference type="InterPro" id="IPR050219">
    <property type="entry name" value="DnaG_primase"/>
</dbReference>
<dbReference type="Pfam" id="PF01807">
    <property type="entry name" value="Zn_ribbon_DnaG"/>
    <property type="match status" value="1"/>
</dbReference>
<dbReference type="PROSITE" id="PS50880">
    <property type="entry name" value="TOPRIM"/>
    <property type="match status" value="1"/>
</dbReference>
<evidence type="ECO:0000256" key="13">
    <source>
        <dbReference type="SAM" id="MobiDB-lite"/>
    </source>
</evidence>
<evidence type="ECO:0000256" key="5">
    <source>
        <dbReference type="ARBA" id="ARBA00022705"/>
    </source>
</evidence>
<dbReference type="HOGENOM" id="CLU_013501_5_4_4"/>
<gene>
    <name evidence="12 15" type="primary">dnaG</name>
    <name evidence="15" type="ORF">SMCB_0964</name>
</gene>
<dbReference type="CDD" id="cd03364">
    <property type="entry name" value="TOPRIM_DnaG_primases"/>
    <property type="match status" value="1"/>
</dbReference>
<dbReference type="InterPro" id="IPR036977">
    <property type="entry name" value="DNA_primase_Znf_CHC2"/>
</dbReference>
<feature type="compositionally biased region" description="Low complexity" evidence="13">
    <location>
        <begin position="481"/>
        <end position="491"/>
    </location>
</feature>
<name>A0A060NN25_9BURK</name>
<dbReference type="SUPFAM" id="SSF56731">
    <property type="entry name" value="DNA primase core"/>
    <property type="match status" value="1"/>
</dbReference>
<evidence type="ECO:0000256" key="9">
    <source>
        <dbReference type="ARBA" id="ARBA00022842"/>
    </source>
</evidence>
<dbReference type="GO" id="GO:0008270">
    <property type="term" value="F:zinc ion binding"/>
    <property type="evidence" value="ECO:0007669"/>
    <property type="project" value="UniProtKB-UniRule"/>
</dbReference>
<keyword evidence="2 12" id="KW-0639">Primosome</keyword>
<protein>
    <recommendedName>
        <fullName evidence="12">DNA primase</fullName>
        <ecNumber evidence="12">2.7.7.101</ecNumber>
    </recommendedName>
</protein>
<evidence type="ECO:0000313" key="15">
    <source>
        <dbReference type="EMBL" id="BAO83192.1"/>
    </source>
</evidence>
<dbReference type="EMBL" id="AP014569">
    <property type="protein sequence ID" value="BAO83192.1"/>
    <property type="molecule type" value="Genomic_DNA"/>
</dbReference>
<dbReference type="EC" id="2.7.7.101" evidence="12"/>
<dbReference type="SMART" id="SM00493">
    <property type="entry name" value="TOPRIM"/>
    <property type="match status" value="1"/>
</dbReference>
<dbReference type="GO" id="GO:0006269">
    <property type="term" value="P:DNA replication, synthesis of primer"/>
    <property type="evidence" value="ECO:0007669"/>
    <property type="project" value="UniProtKB-UniRule"/>
</dbReference>
<evidence type="ECO:0000256" key="11">
    <source>
        <dbReference type="ARBA" id="ARBA00023163"/>
    </source>
</evidence>
<dbReference type="InterPro" id="IPR030846">
    <property type="entry name" value="DnaG_bac"/>
</dbReference>
<feature type="compositionally biased region" description="Polar residues" evidence="13">
    <location>
        <begin position="468"/>
        <end position="478"/>
    </location>
</feature>
<dbReference type="PANTHER" id="PTHR30313">
    <property type="entry name" value="DNA PRIMASE"/>
    <property type="match status" value="1"/>
</dbReference>
<comment type="function">
    <text evidence="12">RNA polymerase that catalyzes the synthesis of short RNA molecules used as primers for DNA polymerase during DNA replication.</text>
</comment>
<dbReference type="STRING" id="1458426.SMCB_0964"/>
<dbReference type="InterPro" id="IPR013264">
    <property type="entry name" value="DNAG_N"/>
</dbReference>
<dbReference type="GO" id="GO:0003899">
    <property type="term" value="F:DNA-directed RNA polymerase activity"/>
    <property type="evidence" value="ECO:0007669"/>
    <property type="project" value="UniProtKB-UniRule"/>
</dbReference>
<dbReference type="HAMAP" id="MF_00974">
    <property type="entry name" value="DNA_primase_DnaG"/>
    <property type="match status" value="1"/>
</dbReference>
<dbReference type="Gene3D" id="3.90.580.10">
    <property type="entry name" value="Zinc finger, CHC2-type domain"/>
    <property type="match status" value="1"/>
</dbReference>
<dbReference type="InterPro" id="IPR006171">
    <property type="entry name" value="TOPRIM_dom"/>
</dbReference>
<keyword evidence="9" id="KW-0460">Magnesium</keyword>
<feature type="domain" description="Toprim" evidence="14">
    <location>
        <begin position="272"/>
        <end position="354"/>
    </location>
</feature>
<keyword evidence="10 12" id="KW-0238">DNA-binding</keyword>